<dbReference type="AlphaFoldDB" id="A0A9Q3KZ26"/>
<proteinExistence type="predicted"/>
<reference evidence="1" key="1">
    <citation type="submission" date="2021-03" db="EMBL/GenBank/DDBJ databases">
        <title>Draft genome sequence of rust myrtle Austropuccinia psidii MF-1, a brazilian biotype.</title>
        <authorList>
            <person name="Quecine M.C."/>
            <person name="Pachon D.M.R."/>
            <person name="Bonatelli M.L."/>
            <person name="Correr F.H."/>
            <person name="Franceschini L.M."/>
            <person name="Leite T.F."/>
            <person name="Margarido G.R.A."/>
            <person name="Almeida C.A."/>
            <person name="Ferrarezi J.A."/>
            <person name="Labate C.A."/>
        </authorList>
    </citation>
    <scope>NUCLEOTIDE SEQUENCE</scope>
    <source>
        <strain evidence="1">MF-1</strain>
    </source>
</reference>
<keyword evidence="2" id="KW-1185">Reference proteome</keyword>
<evidence type="ECO:0000313" key="2">
    <source>
        <dbReference type="Proteomes" id="UP000765509"/>
    </source>
</evidence>
<gene>
    <name evidence="1" type="ORF">O181_129928</name>
</gene>
<sequence length="143" mass="16327">MHPVLKVAGVVQIWYYIPLCTISAQQFNGDVFRTKLHNSKPRCQNTKPILKEDSLAHQSGNPWGQSEDHSRTPTNWPCTSWVTISFRIIPRASSEVIQSFNQFLRHQLFQYKLDKSIGPYRRQSINLYVLGPIGPNQSSTVGT</sequence>
<accession>A0A9Q3KZ26</accession>
<evidence type="ECO:0000313" key="1">
    <source>
        <dbReference type="EMBL" id="MBW0590213.1"/>
    </source>
</evidence>
<comment type="caution">
    <text evidence="1">The sequence shown here is derived from an EMBL/GenBank/DDBJ whole genome shotgun (WGS) entry which is preliminary data.</text>
</comment>
<organism evidence="1 2">
    <name type="scientific">Austropuccinia psidii MF-1</name>
    <dbReference type="NCBI Taxonomy" id="1389203"/>
    <lineage>
        <taxon>Eukaryota</taxon>
        <taxon>Fungi</taxon>
        <taxon>Dikarya</taxon>
        <taxon>Basidiomycota</taxon>
        <taxon>Pucciniomycotina</taxon>
        <taxon>Pucciniomycetes</taxon>
        <taxon>Pucciniales</taxon>
        <taxon>Sphaerophragmiaceae</taxon>
        <taxon>Austropuccinia</taxon>
    </lineage>
</organism>
<dbReference type="Proteomes" id="UP000765509">
    <property type="component" value="Unassembled WGS sequence"/>
</dbReference>
<protein>
    <submittedName>
        <fullName evidence="1">Uncharacterized protein</fullName>
    </submittedName>
</protein>
<dbReference type="EMBL" id="AVOT02137437">
    <property type="protein sequence ID" value="MBW0590213.1"/>
    <property type="molecule type" value="Genomic_DNA"/>
</dbReference>
<name>A0A9Q3KZ26_9BASI</name>